<feature type="transmembrane region" description="Helical" evidence="1">
    <location>
        <begin position="19"/>
        <end position="36"/>
    </location>
</feature>
<keyword evidence="1" id="KW-1133">Transmembrane helix</keyword>
<evidence type="ECO:0000256" key="1">
    <source>
        <dbReference type="SAM" id="Phobius"/>
    </source>
</evidence>
<gene>
    <name evidence="2" type="ORF">A4U53_35205</name>
</gene>
<organism evidence="2">
    <name type="scientific">Rhizobium leguminosarum</name>
    <dbReference type="NCBI Taxonomy" id="384"/>
    <lineage>
        <taxon>Bacteria</taxon>
        <taxon>Pseudomonadati</taxon>
        <taxon>Pseudomonadota</taxon>
        <taxon>Alphaproteobacteria</taxon>
        <taxon>Hyphomicrobiales</taxon>
        <taxon>Rhizobiaceae</taxon>
        <taxon>Rhizobium/Agrobacterium group</taxon>
        <taxon>Rhizobium</taxon>
    </lineage>
</organism>
<feature type="transmembrane region" description="Helical" evidence="1">
    <location>
        <begin position="48"/>
        <end position="68"/>
    </location>
</feature>
<accession>A0A179B9J2</accession>
<sequence>MPAFLIEASDHVPIFTPKIWVGLQVGSFSIGSPCLFISMQICRRVERLVGICGFLAFFDNAKLLLMSLSARHDIFLR</sequence>
<keyword evidence="1" id="KW-0472">Membrane</keyword>
<dbReference type="EMBL" id="LWBS01000459">
    <property type="protein sequence ID" value="OAP88387.1"/>
    <property type="molecule type" value="Genomic_DNA"/>
</dbReference>
<name>A0A179B9J2_RHILE</name>
<reference evidence="2" key="1">
    <citation type="submission" date="2016-04" db="EMBL/GenBank/DDBJ databases">
        <title>Fast-growing isolate from the root nodules of Vavilovia formosa.</title>
        <authorList>
            <person name="Kimeklis A."/>
            <person name="Safronova V."/>
            <person name="Belimov A."/>
            <person name="Andronov E."/>
        </authorList>
    </citation>
    <scope>NUCLEOTIDE SEQUENCE [LARGE SCALE GENOMIC DNA]</scope>
    <source>
        <strain evidence="2">Vaf-46</strain>
    </source>
</reference>
<protein>
    <submittedName>
        <fullName evidence="2">Uncharacterized protein</fullName>
    </submittedName>
</protein>
<comment type="caution">
    <text evidence="2">The sequence shown here is derived from an EMBL/GenBank/DDBJ whole genome shotgun (WGS) entry which is preliminary data.</text>
</comment>
<proteinExistence type="predicted"/>
<evidence type="ECO:0000313" key="2">
    <source>
        <dbReference type="EMBL" id="OAP88387.1"/>
    </source>
</evidence>
<keyword evidence="1" id="KW-0812">Transmembrane</keyword>
<dbReference type="AlphaFoldDB" id="A0A179B9J2"/>